<reference evidence="2" key="2">
    <citation type="submission" date="2025-08" db="UniProtKB">
        <authorList>
            <consortium name="RefSeq"/>
        </authorList>
    </citation>
    <scope>IDENTIFICATION</scope>
    <source>
        <tissue evidence="2">Leaves</tissue>
    </source>
</reference>
<reference evidence="1" key="1">
    <citation type="journal article" date="2025" name="Foods">
        <title>Unveiling the Microbial Signatures of Arabica Coffee Cherries: Insights into Ripeness Specific Diversity, Functional Traits, and Implications for Quality and Safety.</title>
        <authorList>
            <consortium name="RefSeq"/>
            <person name="Tenea G.N."/>
            <person name="Cifuentes V."/>
            <person name="Reyes P."/>
            <person name="Cevallos-Vallejos M."/>
        </authorList>
    </citation>
    <scope>NUCLEOTIDE SEQUENCE [LARGE SCALE GENOMIC DNA]</scope>
</reference>
<dbReference type="PANTHER" id="PTHR33710:SF35">
    <property type="entry name" value="RNA-DIRECTED DNA POLYMERASE (REVERSE TRANSCRIPTASE)_ RIBONUCLEASE H"/>
    <property type="match status" value="1"/>
</dbReference>
<dbReference type="Gene3D" id="3.60.10.10">
    <property type="entry name" value="Endonuclease/exonuclease/phosphatase"/>
    <property type="match status" value="1"/>
</dbReference>
<gene>
    <name evidence="2" type="primary">LOC113718182</name>
</gene>
<evidence type="ECO:0000313" key="2">
    <source>
        <dbReference type="RefSeq" id="XP_027098901.2"/>
    </source>
</evidence>
<dbReference type="PANTHER" id="PTHR33710">
    <property type="entry name" value="BNAC02G09200D PROTEIN"/>
    <property type="match status" value="1"/>
</dbReference>
<keyword evidence="1" id="KW-1185">Reference proteome</keyword>
<proteinExistence type="predicted"/>
<protein>
    <recommendedName>
        <fullName evidence="3">Endonuclease/exonuclease/phosphatase domain-containing protein</fullName>
    </recommendedName>
</protein>
<dbReference type="SUPFAM" id="SSF56219">
    <property type="entry name" value="DNase I-like"/>
    <property type="match status" value="1"/>
</dbReference>
<evidence type="ECO:0000313" key="1">
    <source>
        <dbReference type="Proteomes" id="UP001652660"/>
    </source>
</evidence>
<dbReference type="RefSeq" id="XP_027098901.2">
    <property type="nucleotide sequence ID" value="XM_027243100.2"/>
</dbReference>
<organism evidence="1 2">
    <name type="scientific">Coffea arabica</name>
    <name type="common">Arabian coffee</name>
    <dbReference type="NCBI Taxonomy" id="13443"/>
    <lineage>
        <taxon>Eukaryota</taxon>
        <taxon>Viridiplantae</taxon>
        <taxon>Streptophyta</taxon>
        <taxon>Embryophyta</taxon>
        <taxon>Tracheophyta</taxon>
        <taxon>Spermatophyta</taxon>
        <taxon>Magnoliopsida</taxon>
        <taxon>eudicotyledons</taxon>
        <taxon>Gunneridae</taxon>
        <taxon>Pentapetalae</taxon>
        <taxon>asterids</taxon>
        <taxon>lamiids</taxon>
        <taxon>Gentianales</taxon>
        <taxon>Rubiaceae</taxon>
        <taxon>Ixoroideae</taxon>
        <taxon>Gardenieae complex</taxon>
        <taxon>Bertiereae - Coffeeae clade</taxon>
        <taxon>Coffeeae</taxon>
        <taxon>Coffea</taxon>
    </lineage>
</organism>
<dbReference type="InterPro" id="IPR036691">
    <property type="entry name" value="Endo/exonu/phosph_ase_sf"/>
</dbReference>
<evidence type="ECO:0008006" key="3">
    <source>
        <dbReference type="Google" id="ProtNLM"/>
    </source>
</evidence>
<name>A0A6P6V879_COFAR</name>
<accession>A0A6P6V879</accession>
<dbReference type="AlphaFoldDB" id="A0A6P6V879"/>
<dbReference type="GeneID" id="113718182"/>
<sequence>MYGVKFAVICEPKTDVSKIDFIRMRLAFDSVIKNLSGDNWVCYCTPFSYSVVGNSSQHISLSIQHPLLPGPVIFSFVHAKCSLDKRRELWQNLLVDKPRSLPWCIGRDFNVIMAPHEKRGGRSVGVQEGVELMSFMEAAGVFDVGFSGANFMWCNNRRGRAKILKRLDRVLINGECAKVFSIVSVEHLARNPSDHAPLQISFATRLDNKLRPFRFLDVWTSKADLLEVIRGAWDRPVNGAPLRVLCLKLMATRRAIQEWNKHIFGNIFDAVQVAEAAVRRVEIEVEGNTSEVAQGGLYKAQADLSQALFIEEQFWSHKARVRWLHSGDQNSKFFHVVVKQRRVQSAYRIKDSQGSWVEKDEDVANEAIAFFSDRFSEPTGPVPDMLHLISRLIMEEENKTLKEVPSIEEAQRVIFAMDRESTAGLDELTGKFFTFS</sequence>
<dbReference type="OrthoDB" id="1431999at2759"/>
<dbReference type="Proteomes" id="UP001652660">
    <property type="component" value="Chromosome 5c"/>
</dbReference>